<dbReference type="SUPFAM" id="SSF52540">
    <property type="entry name" value="P-loop containing nucleoside triphosphate hydrolases"/>
    <property type="match status" value="1"/>
</dbReference>
<protein>
    <recommendedName>
        <fullName evidence="2">Nephrocystin 3-like N-terminal domain-containing protein</fullName>
    </recommendedName>
</protein>
<accession>A0ABR3JWS9</accession>
<dbReference type="Proteomes" id="UP001556367">
    <property type="component" value="Unassembled WGS sequence"/>
</dbReference>
<evidence type="ECO:0000259" key="2">
    <source>
        <dbReference type="Pfam" id="PF24883"/>
    </source>
</evidence>
<dbReference type="InterPro" id="IPR056884">
    <property type="entry name" value="NPHP3-like_N"/>
</dbReference>
<dbReference type="EMBL" id="JASNQZ010000002">
    <property type="protein sequence ID" value="KAL0960312.1"/>
    <property type="molecule type" value="Genomic_DNA"/>
</dbReference>
<reference evidence="4" key="1">
    <citation type="submission" date="2024-06" db="EMBL/GenBank/DDBJ databases">
        <title>Multi-omics analyses provide insights into the biosynthesis of the anticancer antibiotic pleurotin in Hohenbuehelia grisea.</title>
        <authorList>
            <person name="Weaver J.A."/>
            <person name="Alberti F."/>
        </authorList>
    </citation>
    <scope>NUCLEOTIDE SEQUENCE [LARGE SCALE GENOMIC DNA]</scope>
    <source>
        <strain evidence="4">T-177</strain>
    </source>
</reference>
<keyword evidence="4" id="KW-1185">Reference proteome</keyword>
<dbReference type="InterPro" id="IPR027417">
    <property type="entry name" value="P-loop_NTPase"/>
</dbReference>
<sequence>MLTGRDVGNNTNAGSYRLYLNSACIRQVVTGPFVPREAFPISSVFPFSDYNPPSLENRFEQAGALTQQLHAPTNIAIGPGAIFNQPNMTNVEGNQTIHNNNGPVSYQADSLEMKLRHVPMAGIHSQSEDGCMDGTRVALLDALQSWSRDRYAPRVYWLVGAAGAGKSAIAHSLARWLSAQGLLGGSFFCHRPTASRTDARAIMRTLACFLSRQSATYRHTLIGALKSLDWRMLPNGQ</sequence>
<evidence type="ECO:0000313" key="3">
    <source>
        <dbReference type="EMBL" id="KAL0960312.1"/>
    </source>
</evidence>
<gene>
    <name evidence="3" type="ORF">HGRIS_011938</name>
</gene>
<evidence type="ECO:0000256" key="1">
    <source>
        <dbReference type="ARBA" id="ARBA00022737"/>
    </source>
</evidence>
<proteinExistence type="predicted"/>
<dbReference type="Pfam" id="PF24883">
    <property type="entry name" value="NPHP3_N"/>
    <property type="match status" value="1"/>
</dbReference>
<comment type="caution">
    <text evidence="3">The sequence shown here is derived from an EMBL/GenBank/DDBJ whole genome shotgun (WGS) entry which is preliminary data.</text>
</comment>
<keyword evidence="1" id="KW-0677">Repeat</keyword>
<feature type="domain" description="Nephrocystin 3-like N-terminal" evidence="2">
    <location>
        <begin position="142"/>
        <end position="225"/>
    </location>
</feature>
<evidence type="ECO:0000313" key="4">
    <source>
        <dbReference type="Proteomes" id="UP001556367"/>
    </source>
</evidence>
<name>A0ABR3JWS9_9AGAR</name>
<organism evidence="3 4">
    <name type="scientific">Hohenbuehelia grisea</name>
    <dbReference type="NCBI Taxonomy" id="104357"/>
    <lineage>
        <taxon>Eukaryota</taxon>
        <taxon>Fungi</taxon>
        <taxon>Dikarya</taxon>
        <taxon>Basidiomycota</taxon>
        <taxon>Agaricomycotina</taxon>
        <taxon>Agaricomycetes</taxon>
        <taxon>Agaricomycetidae</taxon>
        <taxon>Agaricales</taxon>
        <taxon>Pleurotineae</taxon>
        <taxon>Pleurotaceae</taxon>
        <taxon>Hohenbuehelia</taxon>
    </lineage>
</organism>